<sequence>MTKQVWLISFIVVVLLGALVIDFPAIAEFVGFPEGQFQIRQGLDLSGGTHLVYQTDLTDVEPKERSDSVSGVVEVIRRRVDALGVAEPSIQKTRDNSRVIVELPGIDDVNEAISLIGETAELEFREGIVGKSIDENGSMISSNYDDWADVGLTGANFVKAEVQFAQGSTVIVSEPEVVIKFDAEGRQKFEEVTGRNINKPLAIFLDKQLLSAPKVKSRINSETAVISGGFDLPEAKRLAIQLNAGALPVPIELIAQNNIGATLGAESIQKSIIAGLIGLLMVMLFMIIYYRLPGLVAALALSIYALITLAIFIAIPVTLTLAGIAGFVLSVGMAIDANILIFERMKEEVRRGSTVRLAIDTGFKRAWTSIRDSNIASLITVVILYFGASGLIRGFAVTLGIGILVSLFTALTCTHIVLQLLASTGLRNKASLWMGGALIGQDQKSEIKNQA</sequence>
<feature type="domain" description="Protein export membrane protein SecD/SecF C-terminal" evidence="10">
    <location>
        <begin position="251"/>
        <end position="411"/>
    </location>
</feature>
<dbReference type="PANTHER" id="PTHR30081">
    <property type="entry name" value="PROTEIN-EXPORT MEMBRANE PROTEIN SEC"/>
    <property type="match status" value="1"/>
</dbReference>
<feature type="transmembrane region" description="Helical" evidence="9">
    <location>
        <begin position="295"/>
        <end position="315"/>
    </location>
</feature>
<dbReference type="Gene3D" id="1.20.1640.10">
    <property type="entry name" value="Multidrug efflux transporter AcrB transmembrane domain"/>
    <property type="match status" value="1"/>
</dbReference>
<comment type="caution">
    <text evidence="13">The sequence shown here is derived from an EMBL/GenBank/DDBJ whole genome shotgun (WGS) entry which is preliminary data.</text>
</comment>
<evidence type="ECO:0000256" key="8">
    <source>
        <dbReference type="ARBA" id="ARBA00023136"/>
    </source>
</evidence>
<evidence type="ECO:0000256" key="5">
    <source>
        <dbReference type="ARBA" id="ARBA00022927"/>
    </source>
</evidence>
<evidence type="ECO:0000259" key="12">
    <source>
        <dbReference type="Pfam" id="PF22599"/>
    </source>
</evidence>
<keyword evidence="3 9" id="KW-1003">Cell membrane</keyword>
<dbReference type="NCBIfam" id="TIGR01129">
    <property type="entry name" value="secD"/>
    <property type="match status" value="1"/>
</dbReference>
<dbReference type="PANTHER" id="PTHR30081:SF1">
    <property type="entry name" value="PROTEIN TRANSLOCASE SUBUNIT SECD"/>
    <property type="match status" value="1"/>
</dbReference>
<evidence type="ECO:0000259" key="10">
    <source>
        <dbReference type="Pfam" id="PF02355"/>
    </source>
</evidence>
<dbReference type="Gene3D" id="3.30.1360.200">
    <property type="match status" value="1"/>
</dbReference>
<dbReference type="InterPro" id="IPR055344">
    <property type="entry name" value="SecD_SecF_C_bact"/>
</dbReference>
<proteinExistence type="inferred from homology"/>
<evidence type="ECO:0000256" key="9">
    <source>
        <dbReference type="HAMAP-Rule" id="MF_01463"/>
    </source>
</evidence>
<dbReference type="Pfam" id="PF22599">
    <property type="entry name" value="SecDF_P1_head"/>
    <property type="match status" value="1"/>
</dbReference>
<dbReference type="AlphaFoldDB" id="A0A420ZDD9"/>
<accession>A0A420ZDD9</accession>
<reference evidence="13 14" key="1">
    <citation type="submission" date="2018-06" db="EMBL/GenBank/DDBJ databases">
        <title>Extensive metabolic versatility and redundancy in microbially diverse, dynamic hydrothermal sediments.</title>
        <authorList>
            <person name="Dombrowski N."/>
            <person name="Teske A."/>
            <person name="Baker B.J."/>
        </authorList>
    </citation>
    <scope>NUCLEOTIDE SEQUENCE [LARGE SCALE GENOMIC DNA]</scope>
    <source>
        <strain evidence="13">B79_G16</strain>
    </source>
</reference>
<keyword evidence="4 9" id="KW-0812">Transmembrane</keyword>
<comment type="subcellular location">
    <subcellularLocation>
        <location evidence="1 9">Cell membrane</location>
        <topology evidence="1 9">Multi-pass membrane protein</topology>
    </subcellularLocation>
</comment>
<keyword evidence="2 9" id="KW-0813">Transport</keyword>
<dbReference type="InterPro" id="IPR048631">
    <property type="entry name" value="SecD_1st"/>
</dbReference>
<dbReference type="HAMAP" id="MF_01463_B">
    <property type="entry name" value="SecD_B"/>
    <property type="match status" value="1"/>
</dbReference>
<dbReference type="GO" id="GO:0006605">
    <property type="term" value="P:protein targeting"/>
    <property type="evidence" value="ECO:0007669"/>
    <property type="project" value="UniProtKB-UniRule"/>
</dbReference>
<dbReference type="GO" id="GO:0005886">
    <property type="term" value="C:plasma membrane"/>
    <property type="evidence" value="ECO:0007669"/>
    <property type="project" value="UniProtKB-SubCell"/>
</dbReference>
<dbReference type="SUPFAM" id="SSF82866">
    <property type="entry name" value="Multidrug efflux transporter AcrB transmembrane domain"/>
    <property type="match status" value="1"/>
</dbReference>
<dbReference type="InterPro" id="IPR005791">
    <property type="entry name" value="SecD"/>
</dbReference>
<dbReference type="NCBIfam" id="TIGR00916">
    <property type="entry name" value="2A0604s01"/>
    <property type="match status" value="1"/>
</dbReference>
<comment type="similarity">
    <text evidence="9">Belongs to the SecD/SecF family. SecD subfamily.</text>
</comment>
<feature type="transmembrane region" description="Helical" evidence="9">
    <location>
        <begin position="375"/>
        <end position="395"/>
    </location>
</feature>
<dbReference type="InterPro" id="IPR001036">
    <property type="entry name" value="Acrflvin-R"/>
</dbReference>
<dbReference type="Proteomes" id="UP000281261">
    <property type="component" value="Unassembled WGS sequence"/>
</dbReference>
<dbReference type="InterPro" id="IPR022813">
    <property type="entry name" value="SecD/SecF_arch_bac"/>
</dbReference>
<evidence type="ECO:0000256" key="7">
    <source>
        <dbReference type="ARBA" id="ARBA00023010"/>
    </source>
</evidence>
<name>A0A420ZDD9_UNCK3</name>
<feature type="domain" description="SecDF P1 head subdomain" evidence="12">
    <location>
        <begin position="149"/>
        <end position="249"/>
    </location>
</feature>
<gene>
    <name evidence="9 13" type="primary">secD</name>
    <name evidence="13" type="ORF">DRH29_02010</name>
</gene>
<evidence type="ECO:0000256" key="1">
    <source>
        <dbReference type="ARBA" id="ARBA00004651"/>
    </source>
</evidence>
<dbReference type="Gene3D" id="3.30.70.3400">
    <property type="match status" value="1"/>
</dbReference>
<evidence type="ECO:0000259" key="11">
    <source>
        <dbReference type="Pfam" id="PF21760"/>
    </source>
</evidence>
<evidence type="ECO:0000256" key="6">
    <source>
        <dbReference type="ARBA" id="ARBA00022989"/>
    </source>
</evidence>
<keyword evidence="5 9" id="KW-0653">Protein transport</keyword>
<comment type="caution">
    <text evidence="9">Lacks conserved residue(s) required for the propagation of feature annotation.</text>
</comment>
<keyword evidence="6 9" id="KW-1133">Transmembrane helix</keyword>
<dbReference type="Pfam" id="PF21760">
    <property type="entry name" value="SecD_1st"/>
    <property type="match status" value="1"/>
</dbReference>
<keyword evidence="7 9" id="KW-0811">Translocation</keyword>
<dbReference type="PRINTS" id="PR00702">
    <property type="entry name" value="ACRIFLAVINRP"/>
</dbReference>
<dbReference type="Pfam" id="PF02355">
    <property type="entry name" value="SecD_SecF_C"/>
    <property type="match status" value="1"/>
</dbReference>
<dbReference type="GO" id="GO:0015450">
    <property type="term" value="F:protein-transporting ATPase activity"/>
    <property type="evidence" value="ECO:0007669"/>
    <property type="project" value="InterPro"/>
</dbReference>
<evidence type="ECO:0000256" key="2">
    <source>
        <dbReference type="ARBA" id="ARBA00022448"/>
    </source>
</evidence>
<feature type="transmembrane region" description="Helical" evidence="9">
    <location>
        <begin position="321"/>
        <end position="342"/>
    </location>
</feature>
<feature type="transmembrane region" description="Helical" evidence="9">
    <location>
        <begin position="272"/>
        <end position="290"/>
    </location>
</feature>
<dbReference type="InterPro" id="IPR048634">
    <property type="entry name" value="SecD_SecF_C"/>
</dbReference>
<dbReference type="GO" id="GO:0043952">
    <property type="term" value="P:protein transport by the Sec complex"/>
    <property type="evidence" value="ECO:0007669"/>
    <property type="project" value="UniProtKB-UniRule"/>
</dbReference>
<dbReference type="EMBL" id="QMNG01000004">
    <property type="protein sequence ID" value="RLC37479.1"/>
    <property type="molecule type" value="Genomic_DNA"/>
</dbReference>
<dbReference type="InterPro" id="IPR054384">
    <property type="entry name" value="SecDF_P1_head"/>
</dbReference>
<protein>
    <recommendedName>
        <fullName evidence="9">Protein translocase subunit SecD</fullName>
    </recommendedName>
</protein>
<dbReference type="FunFam" id="1.20.1640.10:FF:000004">
    <property type="entry name" value="Protein translocase subunit SecD"/>
    <property type="match status" value="1"/>
</dbReference>
<comment type="function">
    <text evidence="9">Part of the Sec protein translocase complex. Interacts with the SecYEG preprotein conducting channel. SecDF uses the proton motive force (PMF) to complete protein translocation after the ATP-dependent function of SecA.</text>
</comment>
<evidence type="ECO:0000256" key="3">
    <source>
        <dbReference type="ARBA" id="ARBA00022475"/>
    </source>
</evidence>
<feature type="transmembrane region" description="Helical" evidence="9">
    <location>
        <begin position="401"/>
        <end position="422"/>
    </location>
</feature>
<evidence type="ECO:0000313" key="13">
    <source>
        <dbReference type="EMBL" id="RLC37479.1"/>
    </source>
</evidence>
<comment type="subunit">
    <text evidence="9">Forms a complex with SecF. Part of the essential Sec protein translocation apparatus which comprises SecA, SecYEG and auxiliary proteins SecDF. Other proteins may also be involved.</text>
</comment>
<keyword evidence="8 9" id="KW-0472">Membrane</keyword>
<evidence type="ECO:0000313" key="14">
    <source>
        <dbReference type="Proteomes" id="UP000281261"/>
    </source>
</evidence>
<dbReference type="GO" id="GO:0065002">
    <property type="term" value="P:intracellular protein transmembrane transport"/>
    <property type="evidence" value="ECO:0007669"/>
    <property type="project" value="UniProtKB-UniRule"/>
</dbReference>
<feature type="domain" description="Protein translocase subunit SecDF P1" evidence="11">
    <location>
        <begin position="71"/>
        <end position="126"/>
    </location>
</feature>
<evidence type="ECO:0000256" key="4">
    <source>
        <dbReference type="ARBA" id="ARBA00022692"/>
    </source>
</evidence>
<organism evidence="13 14">
    <name type="scientific">candidate division Kazan bacterium</name>
    <dbReference type="NCBI Taxonomy" id="2202143"/>
    <lineage>
        <taxon>Bacteria</taxon>
        <taxon>Bacteria division Kazan-3B-28</taxon>
    </lineage>
</organism>